<dbReference type="Proteomes" id="UP000008064">
    <property type="component" value="Unassembled WGS sequence"/>
</dbReference>
<name>F8PAS9_SERL9</name>
<accession>F8PAS9</accession>
<organism>
    <name type="scientific">Serpula lacrymans var. lacrymans (strain S7.9)</name>
    <name type="common">Dry rot fungus</name>
    <dbReference type="NCBI Taxonomy" id="578457"/>
    <lineage>
        <taxon>Eukaryota</taxon>
        <taxon>Fungi</taxon>
        <taxon>Dikarya</taxon>
        <taxon>Basidiomycota</taxon>
        <taxon>Agaricomycotina</taxon>
        <taxon>Agaricomycetes</taxon>
        <taxon>Agaricomycetidae</taxon>
        <taxon>Boletales</taxon>
        <taxon>Coniophorineae</taxon>
        <taxon>Serpulaceae</taxon>
        <taxon>Serpula</taxon>
    </lineage>
</organism>
<dbReference type="RefSeq" id="XP_007323352.1">
    <property type="nucleotide sequence ID" value="XM_007323290.1"/>
</dbReference>
<evidence type="ECO:0000313" key="1">
    <source>
        <dbReference type="EMBL" id="EGO19917.1"/>
    </source>
</evidence>
<dbReference type="HOGENOM" id="CLU_2905569_0_0_1"/>
<dbReference type="AlphaFoldDB" id="F8PAS9"/>
<dbReference type="GeneID" id="18812089"/>
<gene>
    <name evidence="1" type="ORF">SERLADRAFT_401248</name>
</gene>
<dbReference type="EMBL" id="GL945442">
    <property type="protein sequence ID" value="EGO19917.1"/>
    <property type="molecule type" value="Genomic_DNA"/>
</dbReference>
<protein>
    <submittedName>
        <fullName evidence="1">Uncharacterized protein</fullName>
    </submittedName>
</protein>
<sequence>MVFKLPYRITVTVKCQNTGIDRKNRCVRIELPKKIARQSCKAYITQFVHLSLEFPLAREKKD</sequence>
<reference evidence="1" key="1">
    <citation type="submission" date="2011-04" db="EMBL/GenBank/DDBJ databases">
        <title>Evolution of plant cell wall degrading machinery underlies the functional diversity of forest fungi.</title>
        <authorList>
            <consortium name="US DOE Joint Genome Institute (JGI-PGF)"/>
            <person name="Eastwood D.C."/>
            <person name="Floudas D."/>
            <person name="Binder M."/>
            <person name="Majcherczyk A."/>
            <person name="Schneider P."/>
            <person name="Aerts A."/>
            <person name="Asiegbu F.O."/>
            <person name="Baker S.E."/>
            <person name="Barry K."/>
            <person name="Bendiksby M."/>
            <person name="Blumentritt M."/>
            <person name="Coutinho P.M."/>
            <person name="Cullen D."/>
            <person name="Cullen D."/>
            <person name="Gathman A."/>
            <person name="Goodell B."/>
            <person name="Henrissat B."/>
            <person name="Ihrmark K."/>
            <person name="Kauserud H."/>
            <person name="Kohler A."/>
            <person name="LaButti K."/>
            <person name="Lapidus A."/>
            <person name="Lavin J.L."/>
            <person name="Lee Y.-H."/>
            <person name="Lindquist E."/>
            <person name="Lilly W."/>
            <person name="Lucas S."/>
            <person name="Morin E."/>
            <person name="Murat C."/>
            <person name="Oguiza J.A."/>
            <person name="Park J."/>
            <person name="Pisabarro A.G."/>
            <person name="Riley R."/>
            <person name="Rosling A."/>
            <person name="Salamov A."/>
            <person name="Schmidt O."/>
            <person name="Schmutz J."/>
            <person name="Skrede I."/>
            <person name="Stenlid J."/>
            <person name="Wiebenga A."/>
            <person name="Xie X."/>
            <person name="Kues U."/>
            <person name="Hibbett D.S."/>
            <person name="Hoffmeister D."/>
            <person name="Hogberg N."/>
            <person name="Martin F."/>
            <person name="Grigoriev I.V."/>
            <person name="Watkinson S.C."/>
        </authorList>
    </citation>
    <scope>NUCLEOTIDE SEQUENCE</scope>
    <source>
        <strain evidence="1">S7.9</strain>
    </source>
</reference>
<proteinExistence type="predicted"/>
<dbReference type="KEGG" id="sla:SERLADRAFT_401248"/>